<organism evidence="2 3">
    <name type="scientific">Ignatzschineria rhizosphaerae</name>
    <dbReference type="NCBI Taxonomy" id="2923279"/>
    <lineage>
        <taxon>Bacteria</taxon>
        <taxon>Pseudomonadati</taxon>
        <taxon>Pseudomonadota</taxon>
        <taxon>Gammaproteobacteria</taxon>
        <taxon>Cardiobacteriales</taxon>
        <taxon>Ignatzschineriaceae</taxon>
        <taxon>Ignatzschineria</taxon>
    </lineage>
</organism>
<feature type="transmembrane region" description="Helical" evidence="1">
    <location>
        <begin position="180"/>
        <end position="199"/>
    </location>
</feature>
<evidence type="ECO:0000256" key="1">
    <source>
        <dbReference type="SAM" id="Phobius"/>
    </source>
</evidence>
<protein>
    <submittedName>
        <fullName evidence="2">GntP family permease</fullName>
    </submittedName>
</protein>
<keyword evidence="1" id="KW-1133">Transmembrane helix</keyword>
<dbReference type="Pfam" id="PF02447">
    <property type="entry name" value="GntP_permease"/>
    <property type="match status" value="1"/>
</dbReference>
<evidence type="ECO:0000313" key="3">
    <source>
        <dbReference type="Proteomes" id="UP000829542"/>
    </source>
</evidence>
<feature type="transmembrane region" description="Helical" evidence="1">
    <location>
        <begin position="108"/>
        <end position="130"/>
    </location>
</feature>
<feature type="transmembrane region" description="Helical" evidence="1">
    <location>
        <begin position="31"/>
        <end position="48"/>
    </location>
</feature>
<gene>
    <name evidence="2" type="ORF">MMG00_13865</name>
</gene>
<feature type="transmembrane region" description="Helical" evidence="1">
    <location>
        <begin position="6"/>
        <end position="24"/>
    </location>
</feature>
<keyword evidence="1" id="KW-0472">Membrane</keyword>
<dbReference type="PANTHER" id="PTHR30354">
    <property type="entry name" value="GNT FAMILY GLUCONATE TRANSPORTER"/>
    <property type="match status" value="1"/>
</dbReference>
<feature type="transmembrane region" description="Helical" evidence="1">
    <location>
        <begin position="232"/>
        <end position="252"/>
    </location>
</feature>
<reference evidence="2 3" key="1">
    <citation type="submission" date="2022-03" db="EMBL/GenBank/DDBJ databases">
        <title>Ignatzschineria rhizosphaerae HR5S32.</title>
        <authorList>
            <person name="Sun J.Q."/>
            <person name="Feng J.Y."/>
        </authorList>
    </citation>
    <scope>NUCLEOTIDE SEQUENCE [LARGE SCALE GENOMIC DNA]</scope>
    <source>
        <strain evidence="2 3">HR5S32</strain>
    </source>
</reference>
<feature type="transmembrane region" description="Helical" evidence="1">
    <location>
        <begin position="383"/>
        <end position="399"/>
    </location>
</feature>
<dbReference type="RefSeq" id="WP_242149464.1">
    <property type="nucleotide sequence ID" value="NZ_CP093379.1"/>
</dbReference>
<feature type="transmembrane region" description="Helical" evidence="1">
    <location>
        <begin position="302"/>
        <end position="319"/>
    </location>
</feature>
<feature type="transmembrane region" description="Helical" evidence="1">
    <location>
        <begin position="142"/>
        <end position="160"/>
    </location>
</feature>
<keyword evidence="1" id="KW-0812">Transmembrane</keyword>
<feature type="transmembrane region" description="Helical" evidence="1">
    <location>
        <begin position="355"/>
        <end position="376"/>
    </location>
</feature>
<accession>A0ABY3X3I7</accession>
<feature type="transmembrane region" description="Helical" evidence="1">
    <location>
        <begin position="264"/>
        <end position="282"/>
    </location>
</feature>
<sequence length="445" mass="46736">MDDSSMLLNAFFVIASILAIILLTSRWKFNVFASLFSVSFVLALLTIPMPKVIDLLKVSFGNTMGGIAFVIIFGTVIAICMEKSGAVRSIASHILNFTGKRRAKQATALTGFIPGLTIFCDTGFIILSGIAKNFSAQSKTAMPLMAAILGCSLYAAHCLIPTHPGALGAAVELDANIGYLVVFGILFAIPGAIAAYFWATLMSKGQNFEPAKEETTIVSEDLTKLPSFKASLLPILLPLLLISISTLFSALGLKTGSVAEIIHFLGNPVIALLIGAIIGLTLFKKKGKESLSEVIEEAIGKAGPILIITASGGMFGSIIRETGVGGALGELLSGASVSLLVPFILAALLKTAQGSSTVAALTTAGIVTPILTHLGLDSEMGRVFTVLALGAGSAVVSHANDSYFWVVTKFSDIEVDQSLRVFTTSTFVMGVVMFICIWVTSLFIL</sequence>
<name>A0ABY3X3I7_9GAMM</name>
<dbReference type="PANTHER" id="PTHR30354:SF11">
    <property type="entry name" value="PERMEASE"/>
    <property type="match status" value="1"/>
</dbReference>
<feature type="transmembrane region" description="Helical" evidence="1">
    <location>
        <begin position="331"/>
        <end position="349"/>
    </location>
</feature>
<feature type="transmembrane region" description="Helical" evidence="1">
    <location>
        <begin position="60"/>
        <end position="80"/>
    </location>
</feature>
<dbReference type="InterPro" id="IPR003474">
    <property type="entry name" value="Glcn_transporter"/>
</dbReference>
<proteinExistence type="predicted"/>
<keyword evidence="3" id="KW-1185">Reference proteome</keyword>
<feature type="transmembrane region" description="Helical" evidence="1">
    <location>
        <begin position="419"/>
        <end position="444"/>
    </location>
</feature>
<evidence type="ECO:0000313" key="2">
    <source>
        <dbReference type="EMBL" id="UNM96259.1"/>
    </source>
</evidence>
<dbReference type="EMBL" id="CP093379">
    <property type="protein sequence ID" value="UNM96259.1"/>
    <property type="molecule type" value="Genomic_DNA"/>
</dbReference>
<dbReference type="Proteomes" id="UP000829542">
    <property type="component" value="Chromosome"/>
</dbReference>